<evidence type="ECO:0000313" key="1">
    <source>
        <dbReference type="EMBL" id="SFV90143.1"/>
    </source>
</evidence>
<reference evidence="1" key="1">
    <citation type="submission" date="2016-10" db="EMBL/GenBank/DDBJ databases">
        <authorList>
            <person name="de Groot N.N."/>
        </authorList>
    </citation>
    <scope>NUCLEOTIDE SEQUENCE</scope>
</reference>
<organism evidence="1">
    <name type="scientific">hydrothermal vent metagenome</name>
    <dbReference type="NCBI Taxonomy" id="652676"/>
    <lineage>
        <taxon>unclassified sequences</taxon>
        <taxon>metagenomes</taxon>
        <taxon>ecological metagenomes</taxon>
    </lineage>
</organism>
<gene>
    <name evidence="1" type="ORF">MNB_SV-4-1259</name>
</gene>
<protein>
    <recommendedName>
        <fullName evidence="2">Serine kinase of the HPr protein, regulates carbohydrate metabolism</fullName>
    </recommendedName>
</protein>
<proteinExistence type="predicted"/>
<dbReference type="Gene3D" id="3.40.50.300">
    <property type="entry name" value="P-loop containing nucleotide triphosphate hydrolases"/>
    <property type="match status" value="1"/>
</dbReference>
<dbReference type="EMBL" id="FPIB01000010">
    <property type="protein sequence ID" value="SFV90143.1"/>
    <property type="molecule type" value="Genomic_DNA"/>
</dbReference>
<dbReference type="SUPFAM" id="SSF53795">
    <property type="entry name" value="PEP carboxykinase-like"/>
    <property type="match status" value="1"/>
</dbReference>
<sequence>MQPNSVGTSYHIHFNSSFPQKSINVFYADTPIITENFSVVTKWYAMSGQQARYCAHRPFEEADEHFSWALEIDGVMTLLWDPLHQSILYRKKQGFSKERLRFWIYHTFFPMVLELSRYYTILHVGAVEIEGVPTLFSAPSFGGKSTMVDYFLKAGHTLYSDDSLAIEKRDNTYVAIASYPYHRPYRKPETLGFRVDAFGSIAKEVGLFYVLDKQEQIDKIEITELKGIEKYKAFHHSIFVAFSFRKRERFVFFLEMARKIPVFKISYPHDLSLLPKVYETIVAHTKRQTQLLKYKR</sequence>
<dbReference type="AlphaFoldDB" id="A0A1W1E868"/>
<dbReference type="InterPro" id="IPR027417">
    <property type="entry name" value="P-loop_NTPase"/>
</dbReference>
<accession>A0A1W1E868</accession>
<evidence type="ECO:0008006" key="2">
    <source>
        <dbReference type="Google" id="ProtNLM"/>
    </source>
</evidence>
<name>A0A1W1E868_9ZZZZ</name>